<dbReference type="EMBL" id="CP024963">
    <property type="protein sequence ID" value="ATZ17406.1"/>
    <property type="molecule type" value="Genomic_DNA"/>
</dbReference>
<dbReference type="Proteomes" id="UP000232063">
    <property type="component" value="Chromosome"/>
</dbReference>
<dbReference type="AlphaFoldDB" id="A0A2K8NV31"/>
<accession>A0A2K8NV31</accession>
<sequence>MKKLLTLLGSIGILATTSVTVVACGNKATNSITNIENELKQILNQKQDSAWNLEELQDKINDQYGESSISVELIDSSIRASGSQIHQDQYKFTSSGNNYTGSIILTHTWTETINETVNISTIEIDLQAILDEQTTKAWTENDLQQRIDEKYPWGGITVKKSGSSRANHLEERHDQYTFTGDGNIGNEFEYTGSIILTHNWTETVDDTVNISTIEIDLQAILDEQTTQAWTENDLQQRIDEKYPLGAIAVKKSGSSRAHHPEEHYDQYTFTGDGNIGNEFEYTGSIILTHNWTETVDDTVNISTIEIDLQAILDELKNQAWIESDLQQRIDEKYPLGAIAVKKSGSSRAHHPEEHYDQYTFTGDGNIDNEFEYTGSITLTHNWTKKIDNTKPIGEIKEGLQAILDQEEYKYKAWNQEDLQSAIDKEFGIKEIEVTPVNALTRSFDIAPQPQRNKWKFVGNGSIDNEYKWNENIELTHKWEKKIDTTKNISEIKKDLEKIVRSQEEFWNAKTLENKVSELYPKSGIKVIEQKLLKSEKVPITKWKFIGEGSIENDYIYNGELEIYQIKDMQSYPQTIYIDAKTQEIKSTNDTAPQETKEVLHIGFGMDNEKNIMKAHKMPKNIEKVPNYISPQIKSLYKIFDGAIQFNDSNVSEWDTSNVEIMKNAFMDAESFNQELNDWNVSNVWDMNTMFIRAKAFNQDLNNWETSKVQKMSHMFQGAEQFNGNISTWDTSNVTEMQLMFQDAESFNQDLTRKDKIWDTSNVTDMTMMFDGAKKFNGNISNWDTLEVKNMGSMFQNAQSFNVDISNWNTSNVTDMSSMFKGANKFNRNINTVDDHWNTSNVTDMSGMFSNARVFNADITNWNTSNVTDMSSMFENAKAFNADITNWNTSKVTNMSSMFKGTNKFNRNINTVDNHWNTSNVTNMSGMFENARVFNADITNWNTSKVTNMSSMFKGTNSFNKDINTVGDVWNVSKVTDMKEMFKDASAFDGDISNWNTSKVTTMEGMFEAAAIFNRNISGWDTLNVKNMTSMFRYAKAFNQDLKSWNVDNVYDCYNFSFESGLTEENLPNFPEW</sequence>
<gene>
    <name evidence="3" type="ORF">ELUMI_v1c06840</name>
</gene>
<dbReference type="KEGG" id="elj:ELUMI_v1c06840"/>
<reference evidence="3 4" key="1">
    <citation type="submission" date="2017-11" db="EMBL/GenBank/DDBJ databases">
        <title>Genome sequence of Entomoplasma luminosum PIMN-1 (ATCC 49195).</title>
        <authorList>
            <person name="Lo W.-S."/>
            <person name="Gasparich G.E."/>
            <person name="Kuo C.-H."/>
        </authorList>
    </citation>
    <scope>NUCLEOTIDE SEQUENCE [LARGE SCALE GENOMIC DNA]</scope>
    <source>
        <strain evidence="3 4">PIMN-1</strain>
    </source>
</reference>
<dbReference type="NCBIfam" id="NF038029">
    <property type="entry name" value="LP_plasma"/>
    <property type="match status" value="1"/>
</dbReference>
<dbReference type="InterPro" id="IPR054816">
    <property type="entry name" value="Lipoprotein_mollicutes-type_CS"/>
</dbReference>
<keyword evidence="2" id="KW-0732">Signal</keyword>
<keyword evidence="4" id="KW-1185">Reference proteome</keyword>
<organism evidence="3 4">
    <name type="scientific">Williamsoniiplasma luminosum</name>
    <dbReference type="NCBI Taxonomy" id="214888"/>
    <lineage>
        <taxon>Bacteria</taxon>
        <taxon>Bacillati</taxon>
        <taxon>Mycoplasmatota</taxon>
        <taxon>Mollicutes</taxon>
        <taxon>Entomoplasmatales</taxon>
        <taxon>Williamsoniiplasma</taxon>
    </lineage>
</organism>
<evidence type="ECO:0000313" key="4">
    <source>
        <dbReference type="Proteomes" id="UP000232063"/>
    </source>
</evidence>
<proteinExistence type="predicted"/>
<feature type="coiled-coil region" evidence="1">
    <location>
        <begin position="25"/>
        <end position="59"/>
    </location>
</feature>
<feature type="signal peptide" evidence="2">
    <location>
        <begin position="1"/>
        <end position="23"/>
    </location>
</feature>
<name>A0A2K8NV31_9MOLU</name>
<evidence type="ECO:0000313" key="3">
    <source>
        <dbReference type="EMBL" id="ATZ17406.1"/>
    </source>
</evidence>
<dbReference type="NCBIfam" id="TIGR02167">
    <property type="entry name" value="Liste_lipo_26"/>
    <property type="match status" value="6"/>
</dbReference>
<dbReference type="RefSeq" id="WP_100618546.1">
    <property type="nucleotide sequence ID" value="NZ_CP024963.1"/>
</dbReference>
<dbReference type="NCBIfam" id="NF045726">
    <property type="entry name" value="XXplasma_LP"/>
    <property type="match status" value="1"/>
</dbReference>
<dbReference type="Pfam" id="PF03382">
    <property type="entry name" value="DUF285"/>
    <property type="match status" value="4"/>
</dbReference>
<evidence type="ECO:0008006" key="5">
    <source>
        <dbReference type="Google" id="ProtNLM"/>
    </source>
</evidence>
<dbReference type="InterPro" id="IPR005046">
    <property type="entry name" value="DUF285"/>
</dbReference>
<feature type="chain" id="PRO_5014635932" description="Lipoprotein" evidence="2">
    <location>
        <begin position="24"/>
        <end position="1072"/>
    </location>
</feature>
<keyword evidence="1" id="KW-0175">Coiled coil</keyword>
<protein>
    <recommendedName>
        <fullName evidence="5">Lipoprotein</fullName>
    </recommendedName>
</protein>
<dbReference type="InterPro" id="IPR011889">
    <property type="entry name" value="Liste_lipo_26"/>
</dbReference>
<dbReference type="OrthoDB" id="392103at2"/>
<evidence type="ECO:0000256" key="2">
    <source>
        <dbReference type="SAM" id="SignalP"/>
    </source>
</evidence>
<evidence type="ECO:0000256" key="1">
    <source>
        <dbReference type="SAM" id="Coils"/>
    </source>
</evidence>
<dbReference type="PROSITE" id="PS51257">
    <property type="entry name" value="PROKAR_LIPOPROTEIN"/>
    <property type="match status" value="1"/>
</dbReference>